<evidence type="ECO:0000313" key="3">
    <source>
        <dbReference type="EMBL" id="RSL63730.1"/>
    </source>
</evidence>
<gene>
    <name evidence="3" type="ORF">CEP54_005078</name>
</gene>
<dbReference type="SUPFAM" id="SSF57850">
    <property type="entry name" value="RING/U-box"/>
    <property type="match status" value="1"/>
</dbReference>
<reference evidence="3 4" key="1">
    <citation type="submission" date="2017-06" db="EMBL/GenBank/DDBJ databases">
        <title>Comparative genomic analysis of Ambrosia Fusariam Clade fungi.</title>
        <authorList>
            <person name="Stajich J.E."/>
            <person name="Carrillo J."/>
            <person name="Kijimoto T."/>
            <person name="Eskalen A."/>
            <person name="O'Donnell K."/>
            <person name="Kasson M."/>
        </authorList>
    </citation>
    <scope>NUCLEOTIDE SEQUENCE [LARGE SCALE GENOMIC DNA]</scope>
    <source>
        <strain evidence="3 4">NRRL62584</strain>
    </source>
</reference>
<proteinExistence type="predicted"/>
<keyword evidence="1" id="KW-0863">Zinc-finger</keyword>
<dbReference type="InterPro" id="IPR001841">
    <property type="entry name" value="Znf_RING"/>
</dbReference>
<dbReference type="AlphaFoldDB" id="A0A428QER5"/>
<dbReference type="EMBL" id="NKCI01000037">
    <property type="protein sequence ID" value="RSL63730.1"/>
    <property type="molecule type" value="Genomic_DNA"/>
</dbReference>
<dbReference type="Gene3D" id="3.30.40.10">
    <property type="entry name" value="Zinc/RING finger domain, C3HC4 (zinc finger)"/>
    <property type="match status" value="1"/>
</dbReference>
<dbReference type="Proteomes" id="UP000288168">
    <property type="component" value="Unassembled WGS sequence"/>
</dbReference>
<dbReference type="STRING" id="1325734.A0A428QER5"/>
<dbReference type="GO" id="GO:0008270">
    <property type="term" value="F:zinc ion binding"/>
    <property type="evidence" value="ECO:0007669"/>
    <property type="project" value="UniProtKB-KW"/>
</dbReference>
<evidence type="ECO:0000259" key="2">
    <source>
        <dbReference type="PROSITE" id="PS50089"/>
    </source>
</evidence>
<dbReference type="Pfam" id="PF13639">
    <property type="entry name" value="zf-RING_2"/>
    <property type="match status" value="1"/>
</dbReference>
<feature type="domain" description="RING-type" evidence="2">
    <location>
        <begin position="8"/>
        <end position="65"/>
    </location>
</feature>
<evidence type="ECO:0000256" key="1">
    <source>
        <dbReference type="PROSITE-ProRule" id="PRU00175"/>
    </source>
</evidence>
<accession>A0A428QER5</accession>
<name>A0A428QER5_9HYPO</name>
<comment type="caution">
    <text evidence="3">The sequence shown here is derived from an EMBL/GenBank/DDBJ whole genome shotgun (WGS) entry which is preliminary data.</text>
</comment>
<keyword evidence="1" id="KW-0862">Zinc</keyword>
<protein>
    <recommendedName>
        <fullName evidence="2">RING-type domain-containing protein</fullName>
    </recommendedName>
</protein>
<evidence type="ECO:0000313" key="4">
    <source>
        <dbReference type="Proteomes" id="UP000288168"/>
    </source>
</evidence>
<dbReference type="PROSITE" id="PS50089">
    <property type="entry name" value="ZF_RING_2"/>
    <property type="match status" value="1"/>
</dbReference>
<dbReference type="InterPro" id="IPR013083">
    <property type="entry name" value="Znf_RING/FYVE/PHD"/>
</dbReference>
<keyword evidence="1" id="KW-0479">Metal-binding</keyword>
<organism evidence="3 4">
    <name type="scientific">Fusarium duplospermum</name>
    <dbReference type="NCBI Taxonomy" id="1325734"/>
    <lineage>
        <taxon>Eukaryota</taxon>
        <taxon>Fungi</taxon>
        <taxon>Dikarya</taxon>
        <taxon>Ascomycota</taxon>
        <taxon>Pezizomycotina</taxon>
        <taxon>Sordariomycetes</taxon>
        <taxon>Hypocreomycetidae</taxon>
        <taxon>Hypocreales</taxon>
        <taxon>Nectriaceae</taxon>
        <taxon>Fusarium</taxon>
        <taxon>Fusarium solani species complex</taxon>
    </lineage>
</organism>
<sequence length="212" mass="23949">MSQESSRICYDSTAIAEQPYPEIHGRRDHRATILPCGHIFGDHCISQYLRGFEEDGRDPTCPACRTKLEHEKCVHACLGTAVPSCQTLICTVPPTLSEGGKITDSCCKCDLTEVVRFLLREALIEATLPVDHSICVSAGLSGDPVWFKPYDKGGDEEPDAQEVLDKSWELQQFIIMSERRLRKKHLHEWSTGDLTGLKLEVHVYKYEEQEED</sequence>
<dbReference type="OrthoDB" id="8062037at2759"/>
<keyword evidence="4" id="KW-1185">Reference proteome</keyword>